<dbReference type="EMBL" id="JARFID010000020">
    <property type="protein sequence ID" value="MDE8696013.1"/>
    <property type="molecule type" value="Genomic_DNA"/>
</dbReference>
<organism evidence="4 5">
    <name type="scientific">Bacteroides cellulosilyticus</name>
    <dbReference type="NCBI Taxonomy" id="246787"/>
    <lineage>
        <taxon>Bacteria</taxon>
        <taxon>Pseudomonadati</taxon>
        <taxon>Bacteroidota</taxon>
        <taxon>Bacteroidia</taxon>
        <taxon>Bacteroidales</taxon>
        <taxon>Bacteroidaceae</taxon>
        <taxon>Bacteroides</taxon>
    </lineage>
</organism>
<dbReference type="Gene3D" id="3.90.550.10">
    <property type="entry name" value="Spore Coat Polysaccharide Biosynthesis Protein SpsA, Chain A"/>
    <property type="match status" value="1"/>
</dbReference>
<accession>A0AAW6M7D9</accession>
<dbReference type="RefSeq" id="WP_275202720.1">
    <property type="nucleotide sequence ID" value="NZ_JARFID010000020.1"/>
</dbReference>
<feature type="non-terminal residue" evidence="4">
    <location>
        <position position="138"/>
    </location>
</feature>
<dbReference type="PANTHER" id="PTHR43584:SF5">
    <property type="entry name" value="PROTEIN LICC"/>
    <property type="match status" value="1"/>
</dbReference>
<sequence length="138" mass="15462">MQAIILAAGMGKRLGELTKGNTKCMVNVNGISLIDKTLTQLSKLSLSRIVIVIGYKGENLKNYVGDEYKGVKIEYINNPVYDKTNNIYSLSLAKKELQEDDTLLIESDLIFDDALFSMIVDNSYPNLALVAKYETWMD</sequence>
<dbReference type="InterPro" id="IPR029044">
    <property type="entry name" value="Nucleotide-diphossugar_trans"/>
</dbReference>
<dbReference type="Proteomes" id="UP001221924">
    <property type="component" value="Unassembled WGS sequence"/>
</dbReference>
<protein>
    <submittedName>
        <fullName evidence="4">NTP transferase domain-containing protein</fullName>
    </submittedName>
</protein>
<dbReference type="GO" id="GO:0016779">
    <property type="term" value="F:nucleotidyltransferase activity"/>
    <property type="evidence" value="ECO:0007669"/>
    <property type="project" value="UniProtKB-KW"/>
</dbReference>
<gene>
    <name evidence="4" type="ORF">PZH42_18025</name>
</gene>
<keyword evidence="1 4" id="KW-0808">Transferase</keyword>
<reference evidence="4" key="1">
    <citation type="submission" date="2023-03" db="EMBL/GenBank/DDBJ databases">
        <title>DFI Biobank Strains.</title>
        <authorList>
            <person name="Mostad J."/>
            <person name="Paddock L."/>
            <person name="Medina S."/>
            <person name="Waligurski E."/>
            <person name="Barat B."/>
            <person name="Smith R."/>
            <person name="Burgo V."/>
            <person name="Metcalfe C."/>
            <person name="Woodson C."/>
            <person name="Sundararajan A."/>
            <person name="Ramaswamy R."/>
            <person name="Lin H."/>
            <person name="Pamer E.G."/>
        </authorList>
    </citation>
    <scope>NUCLEOTIDE SEQUENCE</scope>
    <source>
        <strain evidence="4">DFI.9.5</strain>
    </source>
</reference>
<dbReference type="InterPro" id="IPR005835">
    <property type="entry name" value="NTP_transferase_dom"/>
</dbReference>
<dbReference type="SUPFAM" id="SSF53448">
    <property type="entry name" value="Nucleotide-diphospho-sugar transferases"/>
    <property type="match status" value="1"/>
</dbReference>
<feature type="domain" description="Nucleotidyl transferase" evidence="3">
    <location>
        <begin position="3"/>
        <end position="119"/>
    </location>
</feature>
<dbReference type="AlphaFoldDB" id="A0AAW6M7D9"/>
<dbReference type="InterPro" id="IPR050065">
    <property type="entry name" value="GlmU-like"/>
</dbReference>
<name>A0AAW6M7D9_9BACE</name>
<evidence type="ECO:0000256" key="2">
    <source>
        <dbReference type="ARBA" id="ARBA00022695"/>
    </source>
</evidence>
<proteinExistence type="predicted"/>
<evidence type="ECO:0000259" key="3">
    <source>
        <dbReference type="Pfam" id="PF00483"/>
    </source>
</evidence>
<comment type="caution">
    <text evidence="4">The sequence shown here is derived from an EMBL/GenBank/DDBJ whole genome shotgun (WGS) entry which is preliminary data.</text>
</comment>
<evidence type="ECO:0000313" key="4">
    <source>
        <dbReference type="EMBL" id="MDE8696013.1"/>
    </source>
</evidence>
<dbReference type="Pfam" id="PF00483">
    <property type="entry name" value="NTP_transferase"/>
    <property type="match status" value="1"/>
</dbReference>
<dbReference type="PANTHER" id="PTHR43584">
    <property type="entry name" value="NUCLEOTIDYL TRANSFERASE"/>
    <property type="match status" value="1"/>
</dbReference>
<evidence type="ECO:0000256" key="1">
    <source>
        <dbReference type="ARBA" id="ARBA00022679"/>
    </source>
</evidence>
<evidence type="ECO:0000313" key="5">
    <source>
        <dbReference type="Proteomes" id="UP001221924"/>
    </source>
</evidence>
<keyword evidence="2" id="KW-0548">Nucleotidyltransferase</keyword>